<gene>
    <name evidence="3" type="ORF">GGU10DRAFT_376660</name>
</gene>
<evidence type="ECO:0000313" key="4">
    <source>
        <dbReference type="Proteomes" id="UP001163798"/>
    </source>
</evidence>
<comment type="caution">
    <text evidence="3">The sequence shown here is derived from an EMBL/GenBank/DDBJ whole genome shotgun (WGS) entry which is preliminary data.</text>
</comment>
<feature type="transmembrane region" description="Helical" evidence="2">
    <location>
        <begin position="224"/>
        <end position="242"/>
    </location>
</feature>
<evidence type="ECO:0000313" key="3">
    <source>
        <dbReference type="EMBL" id="KAJ3784539.1"/>
    </source>
</evidence>
<organism evidence="3 4">
    <name type="scientific">Lentinula aff. detonsa</name>
    <dbReference type="NCBI Taxonomy" id="2804958"/>
    <lineage>
        <taxon>Eukaryota</taxon>
        <taxon>Fungi</taxon>
        <taxon>Dikarya</taxon>
        <taxon>Basidiomycota</taxon>
        <taxon>Agaricomycotina</taxon>
        <taxon>Agaricomycetes</taxon>
        <taxon>Agaricomycetidae</taxon>
        <taxon>Agaricales</taxon>
        <taxon>Marasmiineae</taxon>
        <taxon>Omphalotaceae</taxon>
        <taxon>Lentinula</taxon>
    </lineage>
</organism>
<keyword evidence="2" id="KW-0812">Transmembrane</keyword>
<evidence type="ECO:0000256" key="1">
    <source>
        <dbReference type="SAM" id="MobiDB-lite"/>
    </source>
</evidence>
<sequence>MSSSPPPSIDAPLSLSQSQVLPMWRTLLVHVNRGTRSIKRDYQQQHRLITTNPTNGLPGISYARGTNAGHTESLSPTSHLRPRSLSQSSINSFAPSLASLAHSAWVFFSECEDDEGGEGGGERGEESEGEEEESRFEGGRPFNGEENVNVNVGYRRISPRRSLSTGVRLPNLNQTTHHPRITISSTQARWARYFLPLTRSVYWRSLIHLVLVNFPFALAAWVYLFVFTVTGTAFLIALPLGAI</sequence>
<proteinExistence type="predicted"/>
<name>A0AA38K9M6_9AGAR</name>
<feature type="region of interest" description="Disordered" evidence="1">
    <location>
        <begin position="112"/>
        <end position="143"/>
    </location>
</feature>
<feature type="region of interest" description="Disordered" evidence="1">
    <location>
        <begin position="50"/>
        <end position="86"/>
    </location>
</feature>
<evidence type="ECO:0000256" key="2">
    <source>
        <dbReference type="SAM" id="Phobius"/>
    </source>
</evidence>
<feature type="compositionally biased region" description="Polar residues" evidence="1">
    <location>
        <begin position="68"/>
        <end position="86"/>
    </location>
</feature>
<keyword evidence="2" id="KW-1133">Transmembrane helix</keyword>
<protein>
    <submittedName>
        <fullName evidence="3">Uncharacterized protein</fullName>
    </submittedName>
</protein>
<dbReference type="Proteomes" id="UP001163798">
    <property type="component" value="Unassembled WGS sequence"/>
</dbReference>
<dbReference type="EMBL" id="MU793373">
    <property type="protein sequence ID" value="KAJ3784539.1"/>
    <property type="molecule type" value="Genomic_DNA"/>
</dbReference>
<keyword evidence="4" id="KW-1185">Reference proteome</keyword>
<accession>A0AA38K9M6</accession>
<reference evidence="3" key="1">
    <citation type="submission" date="2022-08" db="EMBL/GenBank/DDBJ databases">
        <authorList>
            <consortium name="DOE Joint Genome Institute"/>
            <person name="Min B."/>
            <person name="Riley R."/>
            <person name="Sierra-Patev S."/>
            <person name="Naranjo-Ortiz M."/>
            <person name="Looney B."/>
            <person name="Konkel Z."/>
            <person name="Slot J.C."/>
            <person name="Sakamoto Y."/>
            <person name="Steenwyk J.L."/>
            <person name="Rokas A."/>
            <person name="Carro J."/>
            <person name="Camarero S."/>
            <person name="Ferreira P."/>
            <person name="Molpeceres G."/>
            <person name="Ruiz-Duenas F.J."/>
            <person name="Serrano A."/>
            <person name="Henrissat B."/>
            <person name="Drula E."/>
            <person name="Hughes K.W."/>
            <person name="Mata J.L."/>
            <person name="Ishikawa N.K."/>
            <person name="Vargas-Isla R."/>
            <person name="Ushijima S."/>
            <person name="Smith C.A."/>
            <person name="Ahrendt S."/>
            <person name="Andreopoulos W."/>
            <person name="He G."/>
            <person name="Labutti K."/>
            <person name="Lipzen A."/>
            <person name="Ng V."/>
            <person name="Sandor L."/>
            <person name="Barry K."/>
            <person name="Martinez A.T."/>
            <person name="Xiao Y."/>
            <person name="Gibbons J.G."/>
            <person name="Terashima K."/>
            <person name="Hibbett D.S."/>
            <person name="Grigoriev I.V."/>
        </authorList>
    </citation>
    <scope>NUCLEOTIDE SEQUENCE</scope>
    <source>
        <strain evidence="3">TFB10291</strain>
    </source>
</reference>
<keyword evidence="2" id="KW-0472">Membrane</keyword>
<dbReference type="AlphaFoldDB" id="A0AA38K9M6"/>